<organism evidence="1 2">
    <name type="scientific">Favolaschia claudopus</name>
    <dbReference type="NCBI Taxonomy" id="2862362"/>
    <lineage>
        <taxon>Eukaryota</taxon>
        <taxon>Fungi</taxon>
        <taxon>Dikarya</taxon>
        <taxon>Basidiomycota</taxon>
        <taxon>Agaricomycotina</taxon>
        <taxon>Agaricomycetes</taxon>
        <taxon>Agaricomycetidae</taxon>
        <taxon>Agaricales</taxon>
        <taxon>Marasmiineae</taxon>
        <taxon>Mycenaceae</taxon>
        <taxon>Favolaschia</taxon>
    </lineage>
</organism>
<accession>A0AAW0DT01</accession>
<comment type="caution">
    <text evidence="1">The sequence shown here is derived from an EMBL/GenBank/DDBJ whole genome shotgun (WGS) entry which is preliminary data.</text>
</comment>
<feature type="non-terminal residue" evidence="1">
    <location>
        <position position="1"/>
    </location>
</feature>
<proteinExistence type="predicted"/>
<dbReference type="Proteomes" id="UP001362999">
    <property type="component" value="Unassembled WGS sequence"/>
</dbReference>
<evidence type="ECO:0008006" key="3">
    <source>
        <dbReference type="Google" id="ProtNLM"/>
    </source>
</evidence>
<dbReference type="EMBL" id="JAWWNJ010000005">
    <property type="protein sequence ID" value="KAK7055281.1"/>
    <property type="molecule type" value="Genomic_DNA"/>
</dbReference>
<protein>
    <recommendedName>
        <fullName evidence="3">F-box domain-containing protein</fullName>
    </recommendedName>
</protein>
<sequence>NSMALASTYILQSLNANPPPPPSPLTSLVFRIPFPENFLDRLCERYSTLRKEQHQENEGHFELSAARLALEAYTEESIAADREHWVVCAKSTFDTLVTAHKDTLRHVELLLPTGGIATPLNLFESLKELTQLESLCVQWPMRGYHPVSLILSSSFLEVSEAAILPSFEQFHAALMDLLAVHATTLKRVRISLPESSPLKPFSALSFRAGAFPSLPALEILDLTHWSPSIAQLVTLLSPGGRLPHLQHLILDHGAEIPLTDEVDDGDEEVPPDYDWSAPVPPLVETHSWPALGAFIANATPPLQLRSLSAALHDGRWNFAPIGVPLTRRWLRELLAMPDSYTPPLVICTAWPLAYEARESKVDPQQTETEEMFEHASGCGHLAYPSDQRPTPGLWPAQSAQARATQMLSGRPWY</sequence>
<evidence type="ECO:0000313" key="2">
    <source>
        <dbReference type="Proteomes" id="UP001362999"/>
    </source>
</evidence>
<dbReference type="SUPFAM" id="SSF52047">
    <property type="entry name" value="RNI-like"/>
    <property type="match status" value="1"/>
</dbReference>
<gene>
    <name evidence="1" type="ORF">R3P38DRAFT_2846169</name>
</gene>
<name>A0AAW0DT01_9AGAR</name>
<keyword evidence="2" id="KW-1185">Reference proteome</keyword>
<evidence type="ECO:0000313" key="1">
    <source>
        <dbReference type="EMBL" id="KAK7055281.1"/>
    </source>
</evidence>
<dbReference type="AlphaFoldDB" id="A0AAW0DT01"/>
<reference evidence="1 2" key="1">
    <citation type="journal article" date="2024" name="J Genomics">
        <title>Draft genome sequencing and assembly of Favolaschia claudopus CIRM-BRFM 2984 isolated from oak limbs.</title>
        <authorList>
            <person name="Navarro D."/>
            <person name="Drula E."/>
            <person name="Chaduli D."/>
            <person name="Cazenave R."/>
            <person name="Ahrendt S."/>
            <person name="Wang J."/>
            <person name="Lipzen A."/>
            <person name="Daum C."/>
            <person name="Barry K."/>
            <person name="Grigoriev I.V."/>
            <person name="Favel A."/>
            <person name="Rosso M.N."/>
            <person name="Martin F."/>
        </authorList>
    </citation>
    <scope>NUCLEOTIDE SEQUENCE [LARGE SCALE GENOMIC DNA]</scope>
    <source>
        <strain evidence="1 2">CIRM-BRFM 2984</strain>
    </source>
</reference>